<dbReference type="Pfam" id="PF13483">
    <property type="entry name" value="Lactamase_B_3"/>
    <property type="match status" value="1"/>
</dbReference>
<dbReference type="PANTHER" id="PTHR42967">
    <property type="entry name" value="METAL DEPENDENT HYDROLASE"/>
    <property type="match status" value="1"/>
</dbReference>
<dbReference type="Gene3D" id="3.60.15.10">
    <property type="entry name" value="Ribonuclease Z/Hydroxyacylglutathione hydrolase-like"/>
    <property type="match status" value="1"/>
</dbReference>
<organism evidence="1 2">
    <name type="scientific">Dehalobacterium formicoaceticum</name>
    <dbReference type="NCBI Taxonomy" id="51515"/>
    <lineage>
        <taxon>Bacteria</taxon>
        <taxon>Bacillati</taxon>
        <taxon>Bacillota</taxon>
        <taxon>Clostridia</taxon>
        <taxon>Eubacteriales</taxon>
        <taxon>Peptococcaceae</taxon>
        <taxon>Dehalobacterium</taxon>
    </lineage>
</organism>
<reference evidence="1 2" key="1">
    <citation type="submission" date="2022-08" db="EMBL/GenBank/DDBJ databases">
        <title>Proteogenomics of the novel Dehalobacterium formicoaceticum strain EZ94 highlights a key role of methyltransferases during anaerobic dichloromethane degradation.</title>
        <authorList>
            <person name="Wasmund K."/>
        </authorList>
    </citation>
    <scope>NUCLEOTIDE SEQUENCE [LARGE SCALE GENOMIC DNA]</scope>
    <source>
        <strain evidence="1 2">EZ94</strain>
    </source>
</reference>
<dbReference type="InterPro" id="IPR036866">
    <property type="entry name" value="RibonucZ/Hydroxyglut_hydro"/>
</dbReference>
<dbReference type="Proteomes" id="UP001524944">
    <property type="component" value="Unassembled WGS sequence"/>
</dbReference>
<accession>A0ABT1YB25</accession>
<dbReference type="RefSeq" id="WP_257914128.1">
    <property type="nucleotide sequence ID" value="NZ_JANPWE010000012.1"/>
</dbReference>
<dbReference type="EMBL" id="JANPWE010000012">
    <property type="protein sequence ID" value="MCR6546866.1"/>
    <property type="molecule type" value="Genomic_DNA"/>
</dbReference>
<evidence type="ECO:0000313" key="1">
    <source>
        <dbReference type="EMBL" id="MCR6546866.1"/>
    </source>
</evidence>
<dbReference type="SUPFAM" id="SSF56281">
    <property type="entry name" value="Metallo-hydrolase/oxidoreductase"/>
    <property type="match status" value="1"/>
</dbReference>
<sequence length="234" mass="27153">MTRQLIKIQYLFHSGFRVEIGKYQLIFDYYQGPMNLANQSTLVFISHSHPDHFNPVVFQWQEKINDINYILSDEIPINNQEPNIHPVSPGEEIRIRDIEIKTYGSTDIGVSFLVRCAGVTLFHAGDLNWWHWWEDSPEEIIRAEELFKKEIARIKGEKIDLAFFPVDPRLEKFYSLGADYFIKEVAPKVLIPMHFGKDTQAARQYAANKTDSFTKIISLTKMGEEIQEEVIASS</sequence>
<proteinExistence type="predicted"/>
<comment type="caution">
    <text evidence="1">The sequence shown here is derived from an EMBL/GenBank/DDBJ whole genome shotgun (WGS) entry which is preliminary data.</text>
</comment>
<dbReference type="PANTHER" id="PTHR42967:SF1">
    <property type="entry name" value="MBL FOLD METALLO-HYDROLASE"/>
    <property type="match status" value="1"/>
</dbReference>
<protein>
    <submittedName>
        <fullName evidence="1">MBL fold metallo-hydrolase</fullName>
    </submittedName>
</protein>
<evidence type="ECO:0000313" key="2">
    <source>
        <dbReference type="Proteomes" id="UP001524944"/>
    </source>
</evidence>
<gene>
    <name evidence="1" type="ORF">NVS47_15320</name>
</gene>
<keyword evidence="2" id="KW-1185">Reference proteome</keyword>
<name>A0ABT1YB25_9FIRM</name>